<accession>A0A0D2FPY7</accession>
<dbReference type="AlphaFoldDB" id="A0A0D2FPY7"/>
<evidence type="ECO:0000259" key="3">
    <source>
        <dbReference type="Pfam" id="PF00248"/>
    </source>
</evidence>
<keyword evidence="5" id="KW-1185">Reference proteome</keyword>
<dbReference type="InterPro" id="IPR036812">
    <property type="entry name" value="NAD(P)_OxRdtase_dom_sf"/>
</dbReference>
<dbReference type="PRINTS" id="PR00069">
    <property type="entry name" value="ALDKETRDTASE"/>
</dbReference>
<name>A0A0D2FPY7_9EURO</name>
<reference evidence="4 5" key="1">
    <citation type="submission" date="2015-01" db="EMBL/GenBank/DDBJ databases">
        <title>The Genome Sequence of Capronia semiimmersa CBS27337.</title>
        <authorList>
            <consortium name="The Broad Institute Genomics Platform"/>
            <person name="Cuomo C."/>
            <person name="de Hoog S."/>
            <person name="Gorbushina A."/>
            <person name="Stielow B."/>
            <person name="Teixiera M."/>
            <person name="Abouelleil A."/>
            <person name="Chapman S.B."/>
            <person name="Priest M."/>
            <person name="Young S.K."/>
            <person name="Wortman J."/>
            <person name="Nusbaum C."/>
            <person name="Birren B."/>
        </authorList>
    </citation>
    <scope>NUCLEOTIDE SEQUENCE [LARGE SCALE GENOMIC DNA]</scope>
    <source>
        <strain evidence="4 5">CBS 27337</strain>
    </source>
</reference>
<dbReference type="PANTHER" id="PTHR43625:SF40">
    <property type="entry name" value="ALDO-KETO REDUCTASE YAKC [NADP(+)]"/>
    <property type="match status" value="1"/>
</dbReference>
<dbReference type="PANTHER" id="PTHR43625">
    <property type="entry name" value="AFLATOXIN B1 ALDEHYDE REDUCTASE"/>
    <property type="match status" value="1"/>
</dbReference>
<gene>
    <name evidence="4" type="ORF">PV04_04578</name>
</gene>
<sequence>MTLPTRQLGAGGPFVTAIGFGLMGISAFYGKTEPDEDRLKVLDHLYETGERFWDTANVYGDSEILVGKWFERNPEKRHDIFLATKFGNLGGGAARNDPEFAEECINESLARLKTDYVDLFYAHRIDYNTPIEVTVRGMAKLIEQGKTRHIGLSEVSAATLRRAHAVHPIAAVQMEYSPFALEVELEETRLLQTCKELGVALVAYSPLGRGMLTGQIKSPDDLEEGDFRRDIPRFSAKNFPKNLEVVAKFEEIAARKHGTAAQVVLAWLLRQWDMVIPIPGTKRVKYYDENMGALKLEISDDDDKEIREVISKASVTGDRYPPGWSVSLFADTILPQN</sequence>
<feature type="domain" description="NADP-dependent oxidoreductase" evidence="3">
    <location>
        <begin position="18"/>
        <end position="309"/>
    </location>
</feature>
<dbReference type="STRING" id="5601.A0A0D2FPY7"/>
<dbReference type="GO" id="GO:0005737">
    <property type="term" value="C:cytoplasm"/>
    <property type="evidence" value="ECO:0007669"/>
    <property type="project" value="TreeGrafter"/>
</dbReference>
<evidence type="ECO:0000256" key="2">
    <source>
        <dbReference type="SAM" id="Phobius"/>
    </source>
</evidence>
<keyword evidence="2" id="KW-1133">Transmembrane helix</keyword>
<dbReference type="GO" id="GO:0016491">
    <property type="term" value="F:oxidoreductase activity"/>
    <property type="evidence" value="ECO:0007669"/>
    <property type="project" value="UniProtKB-KW"/>
</dbReference>
<feature type="transmembrane region" description="Helical" evidence="2">
    <location>
        <begin position="12"/>
        <end position="30"/>
    </location>
</feature>
<keyword evidence="2" id="KW-0472">Membrane</keyword>
<dbReference type="Gene3D" id="3.20.20.100">
    <property type="entry name" value="NADP-dependent oxidoreductase domain"/>
    <property type="match status" value="1"/>
</dbReference>
<dbReference type="Pfam" id="PF00248">
    <property type="entry name" value="Aldo_ket_red"/>
    <property type="match status" value="1"/>
</dbReference>
<dbReference type="Proteomes" id="UP000054266">
    <property type="component" value="Unassembled WGS sequence"/>
</dbReference>
<evidence type="ECO:0000256" key="1">
    <source>
        <dbReference type="ARBA" id="ARBA00023002"/>
    </source>
</evidence>
<dbReference type="HOGENOM" id="CLU_023205_2_1_1"/>
<organism evidence="4 5">
    <name type="scientific">Phialophora macrospora</name>
    <dbReference type="NCBI Taxonomy" id="1851006"/>
    <lineage>
        <taxon>Eukaryota</taxon>
        <taxon>Fungi</taxon>
        <taxon>Dikarya</taxon>
        <taxon>Ascomycota</taxon>
        <taxon>Pezizomycotina</taxon>
        <taxon>Eurotiomycetes</taxon>
        <taxon>Chaetothyriomycetidae</taxon>
        <taxon>Chaetothyriales</taxon>
        <taxon>Herpotrichiellaceae</taxon>
        <taxon>Phialophora</taxon>
    </lineage>
</organism>
<evidence type="ECO:0000313" key="4">
    <source>
        <dbReference type="EMBL" id="KIW68650.1"/>
    </source>
</evidence>
<dbReference type="SUPFAM" id="SSF51430">
    <property type="entry name" value="NAD(P)-linked oxidoreductase"/>
    <property type="match status" value="1"/>
</dbReference>
<dbReference type="InterPro" id="IPR023210">
    <property type="entry name" value="NADP_OxRdtase_dom"/>
</dbReference>
<evidence type="ECO:0000313" key="5">
    <source>
        <dbReference type="Proteomes" id="UP000054266"/>
    </source>
</evidence>
<keyword evidence="1" id="KW-0560">Oxidoreductase</keyword>
<dbReference type="InterPro" id="IPR050791">
    <property type="entry name" value="Aldo-Keto_reductase"/>
</dbReference>
<keyword evidence="2" id="KW-0812">Transmembrane</keyword>
<protein>
    <recommendedName>
        <fullName evidence="3">NADP-dependent oxidoreductase domain-containing protein</fullName>
    </recommendedName>
</protein>
<dbReference type="EMBL" id="KN846958">
    <property type="protein sequence ID" value="KIW68650.1"/>
    <property type="molecule type" value="Genomic_DNA"/>
</dbReference>
<dbReference type="InterPro" id="IPR020471">
    <property type="entry name" value="AKR"/>
</dbReference>
<proteinExistence type="predicted"/>